<organism evidence="2 3">
    <name type="scientific">Micromonospora craniellae</name>
    <dbReference type="NCBI Taxonomy" id="2294034"/>
    <lineage>
        <taxon>Bacteria</taxon>
        <taxon>Bacillati</taxon>
        <taxon>Actinomycetota</taxon>
        <taxon>Actinomycetes</taxon>
        <taxon>Micromonosporales</taxon>
        <taxon>Micromonosporaceae</taxon>
        <taxon>Micromonospora</taxon>
    </lineage>
</organism>
<dbReference type="Proteomes" id="UP000262621">
    <property type="component" value="Unassembled WGS sequence"/>
</dbReference>
<keyword evidence="1" id="KW-0472">Membrane</keyword>
<proteinExistence type="predicted"/>
<dbReference type="RefSeq" id="WP_117227244.1">
    <property type="nucleotide sequence ID" value="NZ_CP061725.1"/>
</dbReference>
<feature type="transmembrane region" description="Helical" evidence="1">
    <location>
        <begin position="12"/>
        <end position="39"/>
    </location>
</feature>
<protein>
    <submittedName>
        <fullName evidence="2">Uncharacterized protein</fullName>
    </submittedName>
</protein>
<gene>
    <name evidence="2" type="ORF">D0Q02_07470</name>
</gene>
<dbReference type="EMBL" id="QVFU01000005">
    <property type="protein sequence ID" value="RFS46993.1"/>
    <property type="molecule type" value="Genomic_DNA"/>
</dbReference>
<sequence>MWITVAVIADVSAVIAVLGSGARVVVAVIGLCALLAGIYQIAVGGADRWTGESPWPPSP</sequence>
<reference evidence="2 3" key="1">
    <citation type="submission" date="2018-08" db="EMBL/GenBank/DDBJ databases">
        <title>Verrucosispora craniellae sp. nov., isolated from a marine sponge in the South China Sea.</title>
        <authorList>
            <person name="Li L."/>
            <person name="Lin H.W."/>
        </authorList>
    </citation>
    <scope>NUCLEOTIDE SEQUENCE [LARGE SCALE GENOMIC DNA]</scope>
    <source>
        <strain evidence="2 3">LHW63014</strain>
    </source>
</reference>
<comment type="caution">
    <text evidence="2">The sequence shown here is derived from an EMBL/GenBank/DDBJ whole genome shotgun (WGS) entry which is preliminary data.</text>
</comment>
<accession>A0A372G1X3</accession>
<evidence type="ECO:0000256" key="1">
    <source>
        <dbReference type="SAM" id="Phobius"/>
    </source>
</evidence>
<evidence type="ECO:0000313" key="2">
    <source>
        <dbReference type="EMBL" id="RFS46993.1"/>
    </source>
</evidence>
<evidence type="ECO:0000313" key="3">
    <source>
        <dbReference type="Proteomes" id="UP000262621"/>
    </source>
</evidence>
<keyword evidence="1" id="KW-0812">Transmembrane</keyword>
<dbReference type="AlphaFoldDB" id="A0A372G1X3"/>
<name>A0A372G1X3_9ACTN</name>
<keyword evidence="1" id="KW-1133">Transmembrane helix</keyword>
<keyword evidence="3" id="KW-1185">Reference proteome</keyword>